<dbReference type="Gene3D" id="1.20.5.1930">
    <property type="match status" value="1"/>
</dbReference>
<dbReference type="CDD" id="cd16917">
    <property type="entry name" value="HATPase_UhpB-NarQ-NarX-like"/>
    <property type="match status" value="1"/>
</dbReference>
<proteinExistence type="predicted"/>
<dbReference type="Pfam" id="PF07730">
    <property type="entry name" value="HisKA_3"/>
    <property type="match status" value="1"/>
</dbReference>
<comment type="caution">
    <text evidence="6">The sequence shown here is derived from an EMBL/GenBank/DDBJ whole genome shotgun (WGS) entry which is preliminary data.</text>
</comment>
<keyword evidence="3" id="KW-0902">Two-component regulatory system</keyword>
<sequence>MDVLQRGQQGRGQQGRGWRQGWLQRIWQQPDMPNRAAPESPGHILLLLLVCVPVLWYTLSQIWIGQDLRFAMAPIPATVLVCGLTLVFAYANATAMPPLRRLMFQVPAMLALMLLVANGVVLILSIILITNLPSVMTLRRCIAVAIALPMLYVACTDLEYRWTNGVLYSAYNLFALRLSWANLKESQANEANRQLLRELGATQTLLADTAKRDERLRISRDLHDIMGHRLTALNLQLELMRQLGGQPDPVQLDKAKTLAEDLMADVRRAVSDIRSLSGLDLSQSLSALVDDCDKPRVSLAIDDKVRCANAAVAELLLRATQEAITNIRRHSQVSECRVKIWRDHAFVYWQASDNGAMINTLEPGNGLKGMRERVEALDGELDIACGLGLTLTISLPLTLVEGA</sequence>
<dbReference type="EMBL" id="JAKUDL010000007">
    <property type="protein sequence ID" value="MCH4296104.1"/>
    <property type="molecule type" value="Genomic_DNA"/>
</dbReference>
<keyword evidence="2 6" id="KW-0418">Kinase</keyword>
<evidence type="ECO:0000256" key="3">
    <source>
        <dbReference type="ARBA" id="ARBA00023012"/>
    </source>
</evidence>
<feature type="transmembrane region" description="Helical" evidence="4">
    <location>
        <begin position="42"/>
        <end position="59"/>
    </location>
</feature>
<evidence type="ECO:0000313" key="6">
    <source>
        <dbReference type="EMBL" id="MCH4296104.1"/>
    </source>
</evidence>
<evidence type="ECO:0000313" key="7">
    <source>
        <dbReference type="Proteomes" id="UP001297581"/>
    </source>
</evidence>
<feature type="transmembrane region" description="Helical" evidence="4">
    <location>
        <begin position="71"/>
        <end position="91"/>
    </location>
</feature>
<dbReference type="Gene3D" id="3.30.565.10">
    <property type="entry name" value="Histidine kinase-like ATPase, C-terminal domain"/>
    <property type="match status" value="1"/>
</dbReference>
<accession>A0AAJ1EZH7</accession>
<evidence type="ECO:0000256" key="1">
    <source>
        <dbReference type="ARBA" id="ARBA00022679"/>
    </source>
</evidence>
<feature type="domain" description="Signal transduction histidine kinase subgroup 3 dimerisation and phosphoacceptor" evidence="5">
    <location>
        <begin position="214"/>
        <end position="275"/>
    </location>
</feature>
<evidence type="ECO:0000256" key="2">
    <source>
        <dbReference type="ARBA" id="ARBA00022777"/>
    </source>
</evidence>
<reference evidence="6 7" key="1">
    <citation type="submission" date="2022-02" db="EMBL/GenBank/DDBJ databases">
        <title>The genome sequence of Shewanella sp. 3B26.</title>
        <authorList>
            <person name="Du J."/>
        </authorList>
    </citation>
    <scope>NUCLEOTIDE SEQUENCE [LARGE SCALE GENOMIC DNA]</scope>
    <source>
        <strain evidence="6 7">3B26</strain>
    </source>
</reference>
<dbReference type="GO" id="GO:0000155">
    <property type="term" value="F:phosphorelay sensor kinase activity"/>
    <property type="evidence" value="ECO:0007669"/>
    <property type="project" value="InterPro"/>
</dbReference>
<dbReference type="Proteomes" id="UP001297581">
    <property type="component" value="Unassembled WGS sequence"/>
</dbReference>
<keyword evidence="4" id="KW-0812">Transmembrane</keyword>
<dbReference type="PANTHER" id="PTHR24421:SF59">
    <property type="entry name" value="OXYGEN SENSOR HISTIDINE KINASE NREB"/>
    <property type="match status" value="1"/>
</dbReference>
<dbReference type="InterPro" id="IPR036890">
    <property type="entry name" value="HATPase_C_sf"/>
</dbReference>
<dbReference type="GO" id="GO:0016020">
    <property type="term" value="C:membrane"/>
    <property type="evidence" value="ECO:0007669"/>
    <property type="project" value="InterPro"/>
</dbReference>
<dbReference type="PANTHER" id="PTHR24421">
    <property type="entry name" value="NITRATE/NITRITE SENSOR PROTEIN NARX-RELATED"/>
    <property type="match status" value="1"/>
</dbReference>
<dbReference type="RefSeq" id="WP_240592188.1">
    <property type="nucleotide sequence ID" value="NZ_JAKUDL010000007.1"/>
</dbReference>
<dbReference type="AlphaFoldDB" id="A0AAJ1EZH7"/>
<name>A0AAJ1EZH7_9GAMM</name>
<keyword evidence="4" id="KW-1133">Transmembrane helix</keyword>
<dbReference type="InterPro" id="IPR011712">
    <property type="entry name" value="Sig_transdc_His_kin_sub3_dim/P"/>
</dbReference>
<evidence type="ECO:0000256" key="4">
    <source>
        <dbReference type="SAM" id="Phobius"/>
    </source>
</evidence>
<gene>
    <name evidence="6" type="ORF">MJ923_17480</name>
</gene>
<organism evidence="6 7">
    <name type="scientific">Shewanella zhuhaiensis</name>
    <dbReference type="NCBI Taxonomy" id="2919576"/>
    <lineage>
        <taxon>Bacteria</taxon>
        <taxon>Pseudomonadati</taxon>
        <taxon>Pseudomonadota</taxon>
        <taxon>Gammaproteobacteria</taxon>
        <taxon>Alteromonadales</taxon>
        <taxon>Shewanellaceae</taxon>
        <taxon>Shewanella</taxon>
    </lineage>
</organism>
<feature type="transmembrane region" description="Helical" evidence="4">
    <location>
        <begin position="103"/>
        <end position="129"/>
    </location>
</feature>
<evidence type="ECO:0000259" key="5">
    <source>
        <dbReference type="Pfam" id="PF07730"/>
    </source>
</evidence>
<keyword evidence="4" id="KW-0472">Membrane</keyword>
<keyword evidence="7" id="KW-1185">Reference proteome</keyword>
<dbReference type="InterPro" id="IPR050482">
    <property type="entry name" value="Sensor_HK_TwoCompSys"/>
</dbReference>
<protein>
    <submittedName>
        <fullName evidence="6">Sensor histidine kinase</fullName>
    </submittedName>
</protein>
<keyword evidence="1" id="KW-0808">Transferase</keyword>
<dbReference type="GO" id="GO:0046983">
    <property type="term" value="F:protein dimerization activity"/>
    <property type="evidence" value="ECO:0007669"/>
    <property type="project" value="InterPro"/>
</dbReference>
<dbReference type="SUPFAM" id="SSF55874">
    <property type="entry name" value="ATPase domain of HSP90 chaperone/DNA topoisomerase II/histidine kinase"/>
    <property type="match status" value="1"/>
</dbReference>